<dbReference type="Proteomes" id="UP000557772">
    <property type="component" value="Unassembled WGS sequence"/>
</dbReference>
<keyword evidence="2" id="KW-0808">Transferase</keyword>
<keyword evidence="3" id="KW-1185">Reference proteome</keyword>
<dbReference type="Gene3D" id="3.40.50.150">
    <property type="entry name" value="Vaccinia Virus protein VP39"/>
    <property type="match status" value="1"/>
</dbReference>
<dbReference type="Pfam" id="PF08241">
    <property type="entry name" value="Methyltransf_11"/>
    <property type="match status" value="1"/>
</dbReference>
<dbReference type="InterPro" id="IPR013216">
    <property type="entry name" value="Methyltransf_11"/>
</dbReference>
<organism evidence="2 3">
    <name type="scientific">Flexivirga aerilata</name>
    <dbReference type="NCBI Taxonomy" id="1656889"/>
    <lineage>
        <taxon>Bacteria</taxon>
        <taxon>Bacillati</taxon>
        <taxon>Actinomycetota</taxon>
        <taxon>Actinomycetes</taxon>
        <taxon>Micrococcales</taxon>
        <taxon>Dermacoccaceae</taxon>
        <taxon>Flexivirga</taxon>
    </lineage>
</organism>
<feature type="domain" description="Methyltransferase type 11" evidence="1">
    <location>
        <begin position="53"/>
        <end position="154"/>
    </location>
</feature>
<evidence type="ECO:0000313" key="3">
    <source>
        <dbReference type="Proteomes" id="UP000557772"/>
    </source>
</evidence>
<dbReference type="CDD" id="cd02440">
    <property type="entry name" value="AdoMet_MTases"/>
    <property type="match status" value="1"/>
</dbReference>
<dbReference type="PANTHER" id="PTHR43861">
    <property type="entry name" value="TRANS-ACONITATE 2-METHYLTRANSFERASE-RELATED"/>
    <property type="match status" value="1"/>
</dbReference>
<dbReference type="GO" id="GO:0032259">
    <property type="term" value="P:methylation"/>
    <property type="evidence" value="ECO:0007669"/>
    <property type="project" value="UniProtKB-KW"/>
</dbReference>
<dbReference type="GO" id="GO:0008757">
    <property type="term" value="F:S-adenosylmethionine-dependent methyltransferase activity"/>
    <property type="evidence" value="ECO:0007669"/>
    <property type="project" value="InterPro"/>
</dbReference>
<evidence type="ECO:0000259" key="1">
    <source>
        <dbReference type="Pfam" id="PF08241"/>
    </source>
</evidence>
<accession>A0A849ADX2</accession>
<dbReference type="RefSeq" id="WP_171151568.1">
    <property type="nucleotide sequence ID" value="NZ_JABENB010000001.1"/>
</dbReference>
<dbReference type="InterPro" id="IPR029063">
    <property type="entry name" value="SAM-dependent_MTases_sf"/>
</dbReference>
<sequence length="286" mass="30563">MNSTDPAGDSFGTFDSGRALWMRRLGAVRNVVRQEMVARYLAHHLSAPPSTVLDVGAGQGTQALRLAGLGHRVTAVEPDPAMRTAFADAESALPDEVRARITLRDGQIGRLDAVLGDASYDAVLALGVFMYLPEGQAPLAALASYVAPGGVLAIAVRSESSVAWRPAARQDWKATLDALAEWDAARAEGRDVRYTNEIGAPARADNLDRLAATAERAGLRLEQWYGVRLAVDSAELDAAPPSDPAELAALLDVEERLGSMDPYRQLAQLALVVYRRPSTPELPSSP</sequence>
<dbReference type="SUPFAM" id="SSF53335">
    <property type="entry name" value="S-adenosyl-L-methionine-dependent methyltransferases"/>
    <property type="match status" value="1"/>
</dbReference>
<protein>
    <submittedName>
        <fullName evidence="2">Class I SAM-dependent methyltransferase</fullName>
    </submittedName>
</protein>
<proteinExistence type="predicted"/>
<dbReference type="AlphaFoldDB" id="A0A849ADX2"/>
<comment type="caution">
    <text evidence="2">The sequence shown here is derived from an EMBL/GenBank/DDBJ whole genome shotgun (WGS) entry which is preliminary data.</text>
</comment>
<dbReference type="EMBL" id="JABENB010000001">
    <property type="protein sequence ID" value="NNG38107.1"/>
    <property type="molecule type" value="Genomic_DNA"/>
</dbReference>
<reference evidence="2 3" key="1">
    <citation type="submission" date="2020-05" db="EMBL/GenBank/DDBJ databases">
        <title>Flexivirga sp. ID2601S isolated from air conditioner.</title>
        <authorList>
            <person name="Kim D.H."/>
        </authorList>
    </citation>
    <scope>NUCLEOTIDE SEQUENCE [LARGE SCALE GENOMIC DNA]</scope>
    <source>
        <strain evidence="2 3">ID2601S</strain>
    </source>
</reference>
<keyword evidence="2" id="KW-0489">Methyltransferase</keyword>
<name>A0A849ADX2_9MICO</name>
<evidence type="ECO:0000313" key="2">
    <source>
        <dbReference type="EMBL" id="NNG38107.1"/>
    </source>
</evidence>
<gene>
    <name evidence="2" type="ORF">HJ588_02305</name>
</gene>